<organism evidence="6">
    <name type="scientific">Tetraselmis sp. GSL018</name>
    <dbReference type="NCBI Taxonomy" id="582737"/>
    <lineage>
        <taxon>Eukaryota</taxon>
        <taxon>Viridiplantae</taxon>
        <taxon>Chlorophyta</taxon>
        <taxon>core chlorophytes</taxon>
        <taxon>Chlorodendrophyceae</taxon>
        <taxon>Chlorodendrales</taxon>
        <taxon>Chlorodendraceae</taxon>
        <taxon>Tetraselmis</taxon>
    </lineage>
</organism>
<evidence type="ECO:0000256" key="2">
    <source>
        <dbReference type="ARBA" id="ARBA00022576"/>
    </source>
</evidence>
<dbReference type="SUPFAM" id="SSF53383">
    <property type="entry name" value="PLP-dependent transferases"/>
    <property type="match status" value="1"/>
</dbReference>
<evidence type="ECO:0000313" key="6">
    <source>
        <dbReference type="EMBL" id="JAC61150.1"/>
    </source>
</evidence>
<dbReference type="Pfam" id="PF00155">
    <property type="entry name" value="Aminotran_1_2"/>
    <property type="match status" value="1"/>
</dbReference>
<feature type="domain" description="Aminotransferase class I/classII large" evidence="5">
    <location>
        <begin position="115"/>
        <end position="430"/>
    </location>
</feature>
<accession>A0A061QRV7</accession>
<name>A0A061QRV7_9CHLO</name>
<keyword evidence="4" id="KW-0663">Pyridoxal phosphate</keyword>
<evidence type="ECO:0000256" key="1">
    <source>
        <dbReference type="ARBA" id="ARBA00001933"/>
    </source>
</evidence>
<dbReference type="InterPro" id="IPR050859">
    <property type="entry name" value="Class-I_PLP-dep_aminotransf"/>
</dbReference>
<dbReference type="GO" id="GO:0008483">
    <property type="term" value="F:transaminase activity"/>
    <property type="evidence" value="ECO:0007669"/>
    <property type="project" value="UniProtKB-KW"/>
</dbReference>
<keyword evidence="3 6" id="KW-0808">Transferase</keyword>
<dbReference type="CDD" id="cd00609">
    <property type="entry name" value="AAT_like"/>
    <property type="match status" value="1"/>
</dbReference>
<reference evidence="6" key="1">
    <citation type="submission" date="2014-05" db="EMBL/GenBank/DDBJ databases">
        <title>The transcriptome of the halophilic microalga Tetraselmis sp. GSL018 isolated from the Great Salt Lake, Utah.</title>
        <authorList>
            <person name="Jinkerson R.E."/>
            <person name="D'Adamo S."/>
            <person name="Posewitz M.C."/>
        </authorList>
    </citation>
    <scope>NUCLEOTIDE SEQUENCE</scope>
    <source>
        <strain evidence="6">GSL018</strain>
    </source>
</reference>
<gene>
    <name evidence="6" type="primary">KAT2</name>
    <name evidence="6" type="ORF">TSPGSL018_27006</name>
</gene>
<dbReference type="Gene3D" id="3.40.640.10">
    <property type="entry name" value="Type I PLP-dependent aspartate aminotransferase-like (Major domain)"/>
    <property type="match status" value="1"/>
</dbReference>
<dbReference type="PANTHER" id="PTHR42790:SF19">
    <property type="entry name" value="KYNURENINE_ALPHA-AMINOADIPATE AMINOTRANSFERASE, MITOCHONDRIAL"/>
    <property type="match status" value="1"/>
</dbReference>
<proteinExistence type="predicted"/>
<dbReference type="GO" id="GO:1901605">
    <property type="term" value="P:alpha-amino acid metabolic process"/>
    <property type="evidence" value="ECO:0007669"/>
    <property type="project" value="TreeGrafter"/>
</dbReference>
<dbReference type="InterPro" id="IPR015424">
    <property type="entry name" value="PyrdxlP-dep_Trfase"/>
</dbReference>
<evidence type="ECO:0000259" key="5">
    <source>
        <dbReference type="Pfam" id="PF00155"/>
    </source>
</evidence>
<dbReference type="AlphaFoldDB" id="A0A061QRV7"/>
<keyword evidence="2 6" id="KW-0032">Aminotransferase</keyword>
<evidence type="ECO:0000256" key="4">
    <source>
        <dbReference type="ARBA" id="ARBA00022898"/>
    </source>
</evidence>
<dbReference type="PANTHER" id="PTHR42790">
    <property type="entry name" value="AMINOTRANSFERASE"/>
    <property type="match status" value="1"/>
</dbReference>
<comment type="cofactor">
    <cofactor evidence="1">
        <name>pyridoxal 5'-phosphate</name>
        <dbReference type="ChEBI" id="CHEBI:597326"/>
    </cofactor>
</comment>
<dbReference type="InterPro" id="IPR015421">
    <property type="entry name" value="PyrdxlP-dep_Trfase_major"/>
</dbReference>
<sequence length="446" mass="48298">MGDEIISQDMNGGAPCTLSTVASARQPSQLRTLAPYLSIPEVVWLAGGLPPGDVFPFKKVTLTTTDGEEIVVDNPDLLYRLQQYTIEAPGYSPLRSWLKDHTRELHNPPNSKWDVVVTCGNFDATAKVFEALLSPGDVILVEDPSFPQSCSTLKPLAASGVKVVPVTLGSHGHIEAESLRAVAQEVKARYGVGPKLVYVITNGQNPTGTSMPKAVIQEIYDVCRAENMMILEDDPYFYLQLPGSEEAEGAGLDLGHVGSFLSVDTDCRVVRLDSFSKFLAPGLRIGWVTCADPVHSALVYSTQQTTQGASSCSTAVLAMELLRQWGRTGLDRHLRRLQRQYGRKARAAAAAAERHLAGLASWAAPSCGMFMWLTAEGVGDTRDLMPELVEQKVVLVPGSFFYLDEGASSSFRLCFASASEEDLEEGVRRLGNVLRKVSATGGPQHT</sequence>
<dbReference type="InterPro" id="IPR004839">
    <property type="entry name" value="Aminotransferase_I/II_large"/>
</dbReference>
<evidence type="ECO:0000256" key="3">
    <source>
        <dbReference type="ARBA" id="ARBA00022679"/>
    </source>
</evidence>
<dbReference type="GO" id="GO:0030170">
    <property type="term" value="F:pyridoxal phosphate binding"/>
    <property type="evidence" value="ECO:0007669"/>
    <property type="project" value="InterPro"/>
</dbReference>
<protein>
    <submittedName>
        <fullName evidence="6">Kynurenine/2-aminoadipate aminotransferase</fullName>
    </submittedName>
</protein>
<dbReference type="EMBL" id="GBEZ01026002">
    <property type="protein sequence ID" value="JAC61150.1"/>
    <property type="molecule type" value="Transcribed_RNA"/>
</dbReference>